<keyword evidence="2" id="KW-0472">Membrane</keyword>
<reference evidence="3 4" key="1">
    <citation type="submission" date="2017-02" db="EMBL/GenBank/DDBJ databases">
        <title>Genomes of Trichoderma spp. with biocontrol activity.</title>
        <authorList>
            <person name="Gardiner D."/>
            <person name="Kazan K."/>
            <person name="Vos C."/>
            <person name="Harvey P."/>
        </authorList>
    </citation>
    <scope>NUCLEOTIDE SEQUENCE [LARGE SCALE GENOMIC DNA]</scope>
    <source>
        <strain evidence="3 4">Tr1</strain>
    </source>
</reference>
<accession>A0A2K0U5P6</accession>
<dbReference type="AlphaFoldDB" id="A0A2K0U5P6"/>
<dbReference type="EMBL" id="MTYI01000088">
    <property type="protein sequence ID" value="PNP53081.1"/>
    <property type="molecule type" value="Genomic_DNA"/>
</dbReference>
<dbReference type="Proteomes" id="UP000236290">
    <property type="component" value="Unassembled WGS sequence"/>
</dbReference>
<protein>
    <submittedName>
        <fullName evidence="3">Uncharacterized protein</fullName>
    </submittedName>
</protein>
<keyword evidence="2" id="KW-0812">Transmembrane</keyword>
<proteinExistence type="predicted"/>
<name>A0A2K0U5P6_TRIHA</name>
<keyword evidence="2" id="KW-1133">Transmembrane helix</keyword>
<evidence type="ECO:0000256" key="2">
    <source>
        <dbReference type="SAM" id="Phobius"/>
    </source>
</evidence>
<feature type="compositionally biased region" description="Basic and acidic residues" evidence="1">
    <location>
        <begin position="86"/>
        <end position="138"/>
    </location>
</feature>
<feature type="region of interest" description="Disordered" evidence="1">
    <location>
        <begin position="229"/>
        <end position="254"/>
    </location>
</feature>
<sequence length="274" mass="30342">MLSPSRRPRLRIILLIALASITSYYLLFSGPSPRFNIVPYLPEDPQGNQPTTPAPQSPQSPPIPPKAPEVPPNAPSDTESNTTPSEYKDDGLDDKNNDAPTKDEGGGNDAPTKDEGGDNDAPTKDEGSSSDQPAKDEGNSNDQPAKDEDDGSIQNGKPSIEEKPQDDSNKEDAPKNDPPKEDENHASEADSEEEKPLNMDLETYNKEIEMLDAWDLSLEELRQWKDQGDKENYDDVAPGYETDGKGRDAGTISRLQHEKDMRKMWRYAYRTTAK</sequence>
<feature type="transmembrane region" description="Helical" evidence="2">
    <location>
        <begin position="12"/>
        <end position="28"/>
    </location>
</feature>
<feature type="compositionally biased region" description="Basic and acidic residues" evidence="1">
    <location>
        <begin position="159"/>
        <end position="188"/>
    </location>
</feature>
<organism evidence="3 4">
    <name type="scientific">Trichoderma harzianum</name>
    <name type="common">Hypocrea lixii</name>
    <dbReference type="NCBI Taxonomy" id="5544"/>
    <lineage>
        <taxon>Eukaryota</taxon>
        <taxon>Fungi</taxon>
        <taxon>Dikarya</taxon>
        <taxon>Ascomycota</taxon>
        <taxon>Pezizomycotina</taxon>
        <taxon>Sordariomycetes</taxon>
        <taxon>Hypocreomycetidae</taxon>
        <taxon>Hypocreales</taxon>
        <taxon>Hypocreaceae</taxon>
        <taxon>Trichoderma</taxon>
    </lineage>
</organism>
<feature type="compositionally biased region" description="Polar residues" evidence="1">
    <location>
        <begin position="76"/>
        <end position="85"/>
    </location>
</feature>
<feature type="region of interest" description="Disordered" evidence="1">
    <location>
        <begin position="38"/>
        <end position="201"/>
    </location>
</feature>
<evidence type="ECO:0000313" key="4">
    <source>
        <dbReference type="Proteomes" id="UP000236290"/>
    </source>
</evidence>
<gene>
    <name evidence="3" type="ORF">THARTR1_06291</name>
</gene>
<evidence type="ECO:0000313" key="3">
    <source>
        <dbReference type="EMBL" id="PNP53081.1"/>
    </source>
</evidence>
<evidence type="ECO:0000256" key="1">
    <source>
        <dbReference type="SAM" id="MobiDB-lite"/>
    </source>
</evidence>
<comment type="caution">
    <text evidence="3">The sequence shown here is derived from an EMBL/GenBank/DDBJ whole genome shotgun (WGS) entry which is preliminary data.</text>
</comment>
<feature type="compositionally biased region" description="Pro residues" evidence="1">
    <location>
        <begin position="52"/>
        <end position="74"/>
    </location>
</feature>